<reference evidence="1" key="1">
    <citation type="submission" date="2020-11" db="EMBL/GenBank/DDBJ databases">
        <authorList>
            <person name="Tran Van P."/>
        </authorList>
    </citation>
    <scope>NUCLEOTIDE SEQUENCE</scope>
</reference>
<dbReference type="Gene3D" id="2.60.40.10">
    <property type="entry name" value="Immunoglobulins"/>
    <property type="match status" value="2"/>
</dbReference>
<gene>
    <name evidence="1" type="ORF">TMSB3V08_LOCUS11607</name>
</gene>
<sequence length="361" mass="40688">MLYEVRISMKSAVATGEDKWSTPTNITFMTSAIVPGAPPKTDIGSFEVSGGLLRDVYIYWRYIPNEMKNGDKFEYKITSVEENGQKRNLHPNETTKAFAKFKGISNNSYRFVIVSANSVGYSKESSVVYVPSRHESPPEPLSFTKIAYGDGVFELSWKQPDFITEIDSYTIFWCENDRDRPYQCKGLLDWTHVSKNITIHNVTVPDDRIYQFAISANAKKSSSGMVWAACTVIHNKGISKMKSVWINRIGATHLQVGWKLDCSERIGTLKGYRIYYCPIVSPYNLTCKVPVGPPQVYYAPVTLPRWALRSARDFTPEFNKHPAEADIPLFITSGGALSESVPRLLFSYYTSVFTLPSTLGN</sequence>
<dbReference type="AlphaFoldDB" id="A0A7R9HUJ5"/>
<evidence type="ECO:0000313" key="1">
    <source>
        <dbReference type="EMBL" id="CAD7434957.1"/>
    </source>
</evidence>
<name>A0A7R9HUJ5_9NEOP</name>
<protein>
    <submittedName>
        <fullName evidence="1">Uncharacterized protein</fullName>
    </submittedName>
</protein>
<dbReference type="SUPFAM" id="SSF49265">
    <property type="entry name" value="Fibronectin type III"/>
    <property type="match status" value="2"/>
</dbReference>
<accession>A0A7R9HUJ5</accession>
<dbReference type="InterPro" id="IPR036116">
    <property type="entry name" value="FN3_sf"/>
</dbReference>
<proteinExistence type="predicted"/>
<organism evidence="1">
    <name type="scientific">Timema monikensis</name>
    <dbReference type="NCBI Taxonomy" id="170555"/>
    <lineage>
        <taxon>Eukaryota</taxon>
        <taxon>Metazoa</taxon>
        <taxon>Ecdysozoa</taxon>
        <taxon>Arthropoda</taxon>
        <taxon>Hexapoda</taxon>
        <taxon>Insecta</taxon>
        <taxon>Pterygota</taxon>
        <taxon>Neoptera</taxon>
        <taxon>Polyneoptera</taxon>
        <taxon>Phasmatodea</taxon>
        <taxon>Timematodea</taxon>
        <taxon>Timematoidea</taxon>
        <taxon>Timematidae</taxon>
        <taxon>Timema</taxon>
    </lineage>
</organism>
<dbReference type="EMBL" id="OB798590">
    <property type="protein sequence ID" value="CAD7434957.1"/>
    <property type="molecule type" value="Genomic_DNA"/>
</dbReference>
<dbReference type="InterPro" id="IPR013783">
    <property type="entry name" value="Ig-like_fold"/>
</dbReference>